<dbReference type="KEGG" id="cheb:HH215_29105"/>
<evidence type="ECO:0000259" key="7">
    <source>
        <dbReference type="PROSITE" id="PS50850"/>
    </source>
</evidence>
<keyword evidence="4 6" id="KW-1133">Transmembrane helix</keyword>
<evidence type="ECO:0000313" key="8">
    <source>
        <dbReference type="EMBL" id="QJD86833.1"/>
    </source>
</evidence>
<keyword evidence="2" id="KW-0813">Transport</keyword>
<keyword evidence="3 6" id="KW-0812">Transmembrane</keyword>
<evidence type="ECO:0000313" key="9">
    <source>
        <dbReference type="Proteomes" id="UP000502248"/>
    </source>
</evidence>
<evidence type="ECO:0000256" key="3">
    <source>
        <dbReference type="ARBA" id="ARBA00022692"/>
    </source>
</evidence>
<evidence type="ECO:0000256" key="4">
    <source>
        <dbReference type="ARBA" id="ARBA00022989"/>
    </source>
</evidence>
<keyword evidence="5 6" id="KW-0472">Membrane</keyword>
<dbReference type="Gene3D" id="1.20.1250.20">
    <property type="entry name" value="MFS general substrate transporter like domains"/>
    <property type="match status" value="1"/>
</dbReference>
<dbReference type="PROSITE" id="PS50850">
    <property type="entry name" value="MFS"/>
    <property type="match status" value="1"/>
</dbReference>
<feature type="transmembrane region" description="Helical" evidence="6">
    <location>
        <begin position="40"/>
        <end position="63"/>
    </location>
</feature>
<dbReference type="GO" id="GO:0005886">
    <property type="term" value="C:plasma membrane"/>
    <property type="evidence" value="ECO:0007669"/>
    <property type="project" value="UniProtKB-SubCell"/>
</dbReference>
<dbReference type="GO" id="GO:0022857">
    <property type="term" value="F:transmembrane transporter activity"/>
    <property type="evidence" value="ECO:0007669"/>
    <property type="project" value="InterPro"/>
</dbReference>
<evidence type="ECO:0000256" key="5">
    <source>
        <dbReference type="ARBA" id="ARBA00023136"/>
    </source>
</evidence>
<proteinExistence type="predicted"/>
<gene>
    <name evidence="8" type="ORF">HH215_29105</name>
</gene>
<dbReference type="Proteomes" id="UP000502248">
    <property type="component" value="Chromosome"/>
</dbReference>
<dbReference type="SUPFAM" id="SSF103473">
    <property type="entry name" value="MFS general substrate transporter"/>
    <property type="match status" value="1"/>
</dbReference>
<name>A0A7Z2VPJ9_9BACL</name>
<dbReference type="InterPro" id="IPR036259">
    <property type="entry name" value="MFS_trans_sf"/>
</dbReference>
<reference evidence="8 9" key="1">
    <citation type="submission" date="2020-04" db="EMBL/GenBank/DDBJ databases">
        <title>Genome sequencing of novel species.</title>
        <authorList>
            <person name="Heo J."/>
            <person name="Kim S.-J."/>
            <person name="Kim J.-S."/>
            <person name="Hong S.-B."/>
            <person name="Kwon S.-W."/>
        </authorList>
    </citation>
    <scope>NUCLEOTIDE SEQUENCE [LARGE SCALE GENOMIC DNA]</scope>
    <source>
        <strain evidence="8 9">MFER-1</strain>
    </source>
</reference>
<sequence length="80" mass="9321">MLARQKENHVGLIVTAVGVLSFLLYPLVNRLSKKYGKKKLMIVSFVFLIVSFIYISMMPYMTLVRAVKTKKRFTLAYVRF</sequence>
<dbReference type="EMBL" id="CP051680">
    <property type="protein sequence ID" value="QJD86833.1"/>
    <property type="molecule type" value="Genomic_DNA"/>
</dbReference>
<evidence type="ECO:0000256" key="1">
    <source>
        <dbReference type="ARBA" id="ARBA00004651"/>
    </source>
</evidence>
<organism evidence="8 9">
    <name type="scientific">Cohnella herbarum</name>
    <dbReference type="NCBI Taxonomy" id="2728023"/>
    <lineage>
        <taxon>Bacteria</taxon>
        <taxon>Bacillati</taxon>
        <taxon>Bacillota</taxon>
        <taxon>Bacilli</taxon>
        <taxon>Bacillales</taxon>
        <taxon>Paenibacillaceae</taxon>
        <taxon>Cohnella</taxon>
    </lineage>
</organism>
<feature type="domain" description="Major facilitator superfamily (MFS) profile" evidence="7">
    <location>
        <begin position="1"/>
        <end position="80"/>
    </location>
</feature>
<dbReference type="InterPro" id="IPR020846">
    <property type="entry name" value="MFS_dom"/>
</dbReference>
<accession>A0A7Z2VPJ9</accession>
<comment type="subcellular location">
    <subcellularLocation>
        <location evidence="1">Cell membrane</location>
        <topology evidence="1">Multi-pass membrane protein</topology>
    </subcellularLocation>
</comment>
<evidence type="ECO:0000256" key="2">
    <source>
        <dbReference type="ARBA" id="ARBA00022448"/>
    </source>
</evidence>
<feature type="transmembrane region" description="Helical" evidence="6">
    <location>
        <begin position="9"/>
        <end position="28"/>
    </location>
</feature>
<keyword evidence="9" id="KW-1185">Reference proteome</keyword>
<protein>
    <submittedName>
        <fullName evidence="8">MFS transporter</fullName>
    </submittedName>
</protein>
<dbReference type="AlphaFoldDB" id="A0A7Z2VPJ9"/>
<evidence type="ECO:0000256" key="6">
    <source>
        <dbReference type="SAM" id="Phobius"/>
    </source>
</evidence>